<gene>
    <name evidence="1" type="ORF">WMSIL1_LOCUS3477</name>
</gene>
<organism evidence="1 2">
    <name type="scientific">Hymenolepis diminuta</name>
    <name type="common">Rat tapeworm</name>
    <dbReference type="NCBI Taxonomy" id="6216"/>
    <lineage>
        <taxon>Eukaryota</taxon>
        <taxon>Metazoa</taxon>
        <taxon>Spiralia</taxon>
        <taxon>Lophotrochozoa</taxon>
        <taxon>Platyhelminthes</taxon>
        <taxon>Cestoda</taxon>
        <taxon>Eucestoda</taxon>
        <taxon>Cyclophyllidea</taxon>
        <taxon>Hymenolepididae</taxon>
        <taxon>Hymenolepis</taxon>
    </lineage>
</organism>
<evidence type="ECO:0000313" key="1">
    <source>
        <dbReference type="EMBL" id="VUZ42793.1"/>
    </source>
</evidence>
<keyword evidence="2" id="KW-1185">Reference proteome</keyword>
<sequence>MLISYFIIDLYNQIYHIILIQIAEFQDHLFKHFLHGYLFFDMRISETLGIVTISLPIQ</sequence>
<dbReference type="EMBL" id="CABIJS010000110">
    <property type="protein sequence ID" value="VUZ42793.1"/>
    <property type="molecule type" value="Genomic_DNA"/>
</dbReference>
<dbReference type="AlphaFoldDB" id="A0A564Y8C4"/>
<dbReference type="Proteomes" id="UP000321570">
    <property type="component" value="Unassembled WGS sequence"/>
</dbReference>
<accession>A0A564Y8C4</accession>
<reference evidence="1 2" key="1">
    <citation type="submission" date="2019-07" db="EMBL/GenBank/DDBJ databases">
        <authorList>
            <person name="Jastrzebski P J."/>
            <person name="Paukszto L."/>
            <person name="Jastrzebski P J."/>
        </authorList>
    </citation>
    <scope>NUCLEOTIDE SEQUENCE [LARGE SCALE GENOMIC DNA]</scope>
    <source>
        <strain evidence="1 2">WMS-il1</strain>
    </source>
</reference>
<evidence type="ECO:0000313" key="2">
    <source>
        <dbReference type="Proteomes" id="UP000321570"/>
    </source>
</evidence>
<protein>
    <submittedName>
        <fullName evidence="1">Uncharacterized protein</fullName>
    </submittedName>
</protein>
<name>A0A564Y8C4_HYMDI</name>
<proteinExistence type="predicted"/>